<feature type="compositionally biased region" description="Polar residues" evidence="1">
    <location>
        <begin position="284"/>
        <end position="295"/>
    </location>
</feature>
<evidence type="ECO:0000256" key="2">
    <source>
        <dbReference type="SAM" id="Phobius"/>
    </source>
</evidence>
<evidence type="ECO:0000256" key="1">
    <source>
        <dbReference type="SAM" id="MobiDB-lite"/>
    </source>
</evidence>
<organism evidence="3">
    <name type="scientific">Arion vulgaris</name>
    <dbReference type="NCBI Taxonomy" id="1028688"/>
    <lineage>
        <taxon>Eukaryota</taxon>
        <taxon>Metazoa</taxon>
        <taxon>Spiralia</taxon>
        <taxon>Lophotrochozoa</taxon>
        <taxon>Mollusca</taxon>
        <taxon>Gastropoda</taxon>
        <taxon>Heterobranchia</taxon>
        <taxon>Euthyneura</taxon>
        <taxon>Panpulmonata</taxon>
        <taxon>Eupulmonata</taxon>
        <taxon>Stylommatophora</taxon>
        <taxon>Helicina</taxon>
        <taxon>Arionoidea</taxon>
        <taxon>Arionidae</taxon>
        <taxon>Arion</taxon>
    </lineage>
</organism>
<evidence type="ECO:0000313" key="3">
    <source>
        <dbReference type="EMBL" id="CEK75617.1"/>
    </source>
</evidence>
<reference evidence="3" key="1">
    <citation type="submission" date="2014-12" db="EMBL/GenBank/DDBJ databases">
        <title>Insight into the proteome of Arion vulgaris.</title>
        <authorList>
            <person name="Aradska J."/>
            <person name="Bulat T."/>
            <person name="Smidak R."/>
            <person name="Sarate P."/>
            <person name="Gangsoo J."/>
            <person name="Sialana F."/>
            <person name="Bilban M."/>
            <person name="Lubec G."/>
        </authorList>
    </citation>
    <scope>NUCLEOTIDE SEQUENCE</scope>
    <source>
        <tissue evidence="3">Skin</tissue>
    </source>
</reference>
<dbReference type="Pfam" id="PF07690">
    <property type="entry name" value="MFS_1"/>
    <property type="match status" value="1"/>
</dbReference>
<feature type="region of interest" description="Disordered" evidence="1">
    <location>
        <begin position="330"/>
        <end position="376"/>
    </location>
</feature>
<feature type="transmembrane region" description="Helical" evidence="2">
    <location>
        <begin position="114"/>
        <end position="137"/>
    </location>
</feature>
<protein>
    <recommendedName>
        <fullName evidence="4">Major facilitator superfamily (MFS) profile domain-containing protein</fullName>
    </recommendedName>
</protein>
<dbReference type="PANTHER" id="PTHR11360">
    <property type="entry name" value="MONOCARBOXYLATE TRANSPORTER"/>
    <property type="match status" value="1"/>
</dbReference>
<accession>A0A0B7A4P4</accession>
<feature type="compositionally biased region" description="Polar residues" evidence="1">
    <location>
        <begin position="303"/>
        <end position="312"/>
    </location>
</feature>
<feature type="transmembrane region" description="Helical" evidence="2">
    <location>
        <begin position="144"/>
        <end position="167"/>
    </location>
</feature>
<feature type="compositionally biased region" description="Low complexity" evidence="1">
    <location>
        <begin position="362"/>
        <end position="376"/>
    </location>
</feature>
<feature type="region of interest" description="Disordered" evidence="1">
    <location>
        <begin position="259"/>
        <end position="313"/>
    </location>
</feature>
<gene>
    <name evidence="3" type="primary">ORF96308</name>
</gene>
<evidence type="ECO:0008006" key="4">
    <source>
        <dbReference type="Google" id="ProtNLM"/>
    </source>
</evidence>
<feature type="non-terminal residue" evidence="3">
    <location>
        <position position="1"/>
    </location>
</feature>
<keyword evidence="2" id="KW-0812">Transmembrane</keyword>
<dbReference type="InterPro" id="IPR036259">
    <property type="entry name" value="MFS_trans_sf"/>
</dbReference>
<name>A0A0B7A4P4_9EUPU</name>
<sequence>LLEKISSSLSDSDQSTQNAYLDTIGPLEDPRFLKMLNYSVSRTVRDDGFRGASNLDLGKFTSNQPPADMDCGWAWVVLFAAFCSLALTGATTFAAGVLMTAILKIDPDITKASWIGAVHVSVLCISGPFVGVILSCLGLKRTAFCAGIVLATGLFAASFATSILGLIFTHGLIAGLGSGFILNTMFVAIGQYFNRYRGLACGLLATGSGVGMLAGGNALTVLVNTYGLRGTYLLWAGVTLHSLVFAMLLRPSSAEQLREAEKAKANEPTPKRRRRFKGDVGSMRSGTNSIFSRRTNSFKRSQKSTTRTSQQDLGVAPLLKSVLHRDMSRSTFSIPRTSHRRNLNIPEGQTVAMNKLPPDSPSTPSVTNPSTALAVQ</sequence>
<dbReference type="SUPFAM" id="SSF103473">
    <property type="entry name" value="MFS general substrate transporter"/>
    <property type="match status" value="1"/>
</dbReference>
<feature type="transmembrane region" description="Helical" evidence="2">
    <location>
        <begin position="73"/>
        <end position="102"/>
    </location>
</feature>
<dbReference type="GO" id="GO:0008028">
    <property type="term" value="F:monocarboxylic acid transmembrane transporter activity"/>
    <property type="evidence" value="ECO:0007669"/>
    <property type="project" value="TreeGrafter"/>
</dbReference>
<feature type="non-terminal residue" evidence="3">
    <location>
        <position position="376"/>
    </location>
</feature>
<dbReference type="Gene3D" id="1.20.1250.20">
    <property type="entry name" value="MFS general substrate transporter like domains"/>
    <property type="match status" value="1"/>
</dbReference>
<feature type="transmembrane region" description="Helical" evidence="2">
    <location>
        <begin position="200"/>
        <end position="226"/>
    </location>
</feature>
<keyword evidence="2" id="KW-1133">Transmembrane helix</keyword>
<dbReference type="InterPro" id="IPR050327">
    <property type="entry name" value="Proton-linked_MCT"/>
</dbReference>
<keyword evidence="2" id="KW-0472">Membrane</keyword>
<dbReference type="EMBL" id="HACG01028752">
    <property type="protein sequence ID" value="CEK75617.1"/>
    <property type="molecule type" value="Transcribed_RNA"/>
</dbReference>
<dbReference type="PANTHER" id="PTHR11360:SF284">
    <property type="entry name" value="EG:103B4.3 PROTEIN-RELATED"/>
    <property type="match status" value="1"/>
</dbReference>
<proteinExistence type="predicted"/>
<feature type="transmembrane region" description="Helical" evidence="2">
    <location>
        <begin position="173"/>
        <end position="193"/>
    </location>
</feature>
<feature type="transmembrane region" description="Helical" evidence="2">
    <location>
        <begin position="232"/>
        <end position="249"/>
    </location>
</feature>
<dbReference type="InterPro" id="IPR011701">
    <property type="entry name" value="MFS"/>
</dbReference>
<dbReference type="AlphaFoldDB" id="A0A0B7A4P4"/>